<dbReference type="OrthoDB" id="444265at2759"/>
<dbReference type="Pfam" id="PF00498">
    <property type="entry name" value="FHA"/>
    <property type="match status" value="1"/>
</dbReference>
<proteinExistence type="predicted"/>
<dbReference type="Gene3D" id="2.60.200.20">
    <property type="match status" value="1"/>
</dbReference>
<accession>A0A9W5T896</accession>
<dbReference type="PANTHER" id="PTHR23308">
    <property type="entry name" value="NUCLEAR INHIBITOR OF PROTEIN PHOSPHATASE-1"/>
    <property type="match status" value="1"/>
</dbReference>
<name>A0A9W5T896_BABOV</name>
<evidence type="ECO:0000313" key="4">
    <source>
        <dbReference type="Proteomes" id="UP001057455"/>
    </source>
</evidence>
<dbReference type="InterPro" id="IPR050923">
    <property type="entry name" value="Cell_Proc_Reg/RNA_Proc"/>
</dbReference>
<sequence>MAEWTQLELSLPTVIKRHVEGSRGVIDYVPPPWADFNPQEVLGKDAYSIDIISNGTLLENRKLGNKAYCILGSMDDCDLVYKNQLVSRKHLVIQLNRYGSLLLYDLGSTHGTTLNHVRIEPNKYYILNTGDQIRIGRRGTTSRTYIICGPEDADQPQEEATAESKPKKKAKTLAEKDDQEIMDKVKKATAADYYDTNLYFDEWDDYFDREQTKEENRTKRKQKTHTAASLRVDLKRLCQEEVDTLNRWYDILKQAKEEGLVQEDGAKTKPDTLVKKIQRKGLSEDRTKFQEKINQIREDIDYHKKLLRLTRTS</sequence>
<dbReference type="PROSITE" id="PS50006">
    <property type="entry name" value="FHA_DOMAIN"/>
    <property type="match status" value="1"/>
</dbReference>
<keyword evidence="4" id="KW-1185">Reference proteome</keyword>
<dbReference type="SMART" id="SM00240">
    <property type="entry name" value="FHA"/>
    <property type="match status" value="1"/>
</dbReference>
<dbReference type="EMBL" id="BLIY01000003">
    <property type="protein sequence ID" value="GFE53110.1"/>
    <property type="molecule type" value="Genomic_DNA"/>
</dbReference>
<organism evidence="3 4">
    <name type="scientific">Babesia ovis</name>
    <dbReference type="NCBI Taxonomy" id="5869"/>
    <lineage>
        <taxon>Eukaryota</taxon>
        <taxon>Sar</taxon>
        <taxon>Alveolata</taxon>
        <taxon>Apicomplexa</taxon>
        <taxon>Aconoidasida</taxon>
        <taxon>Piroplasmida</taxon>
        <taxon>Babesiidae</taxon>
        <taxon>Babesia</taxon>
    </lineage>
</organism>
<dbReference type="InterPro" id="IPR000253">
    <property type="entry name" value="FHA_dom"/>
</dbReference>
<dbReference type="SUPFAM" id="SSF49879">
    <property type="entry name" value="SMAD/FHA domain"/>
    <property type="match status" value="1"/>
</dbReference>
<comment type="caution">
    <text evidence="3">The sequence shown here is derived from an EMBL/GenBank/DDBJ whole genome shotgun (WGS) entry which is preliminary data.</text>
</comment>
<gene>
    <name evidence="3" type="ORF">BaOVIS_005140</name>
</gene>
<evidence type="ECO:0000313" key="3">
    <source>
        <dbReference type="EMBL" id="GFE53110.1"/>
    </source>
</evidence>
<feature type="region of interest" description="Disordered" evidence="1">
    <location>
        <begin position="150"/>
        <end position="175"/>
    </location>
</feature>
<dbReference type="Proteomes" id="UP001057455">
    <property type="component" value="Unassembled WGS sequence"/>
</dbReference>
<evidence type="ECO:0000256" key="1">
    <source>
        <dbReference type="SAM" id="MobiDB-lite"/>
    </source>
</evidence>
<reference evidence="3" key="1">
    <citation type="submission" date="2019-12" db="EMBL/GenBank/DDBJ databases">
        <title>Genome sequence of Babesia ovis.</title>
        <authorList>
            <person name="Yamagishi J."/>
            <person name="Sevinc F."/>
            <person name="Xuan X."/>
        </authorList>
    </citation>
    <scope>NUCLEOTIDE SEQUENCE</scope>
    <source>
        <strain evidence="3">Selcuk</strain>
    </source>
</reference>
<evidence type="ECO:0000259" key="2">
    <source>
        <dbReference type="PROSITE" id="PS50006"/>
    </source>
</evidence>
<feature type="domain" description="FHA" evidence="2">
    <location>
        <begin position="69"/>
        <end position="119"/>
    </location>
</feature>
<dbReference type="InterPro" id="IPR008984">
    <property type="entry name" value="SMAD_FHA_dom_sf"/>
</dbReference>
<dbReference type="AlphaFoldDB" id="A0A9W5T896"/>
<feature type="compositionally biased region" description="Acidic residues" evidence="1">
    <location>
        <begin position="151"/>
        <end position="161"/>
    </location>
</feature>
<protein>
    <submittedName>
        <fullName evidence="3">FHA domain containing protein</fullName>
    </submittedName>
</protein>